<feature type="domain" description="STAS" evidence="3">
    <location>
        <begin position="17"/>
        <end position="122"/>
    </location>
</feature>
<dbReference type="AlphaFoldDB" id="A0A386ZKA1"/>
<evidence type="ECO:0000313" key="4">
    <source>
        <dbReference type="EMBL" id="AYF77703.1"/>
    </source>
</evidence>
<dbReference type="CDD" id="cd07043">
    <property type="entry name" value="STAS_anti-anti-sigma_factors"/>
    <property type="match status" value="1"/>
</dbReference>
<dbReference type="NCBIfam" id="TIGR00377">
    <property type="entry name" value="ant_ant_sig"/>
    <property type="match status" value="1"/>
</dbReference>
<dbReference type="PANTHER" id="PTHR33495:SF13">
    <property type="entry name" value="ANTI-SIGMA-F FACTOR ANTAGONIST RSFB"/>
    <property type="match status" value="1"/>
</dbReference>
<dbReference type="Pfam" id="PF01740">
    <property type="entry name" value="STAS"/>
    <property type="match status" value="1"/>
</dbReference>
<dbReference type="SUPFAM" id="SSF52091">
    <property type="entry name" value="SpoIIaa-like"/>
    <property type="match status" value="1"/>
</dbReference>
<organism evidence="4 5">
    <name type="scientific">Nocardia yunnanensis</name>
    <dbReference type="NCBI Taxonomy" id="2382165"/>
    <lineage>
        <taxon>Bacteria</taxon>
        <taxon>Bacillati</taxon>
        <taxon>Actinomycetota</taxon>
        <taxon>Actinomycetes</taxon>
        <taxon>Mycobacteriales</taxon>
        <taxon>Nocardiaceae</taxon>
        <taxon>Nocardia</taxon>
    </lineage>
</organism>
<accession>A0A386ZKA1</accession>
<evidence type="ECO:0000313" key="5">
    <source>
        <dbReference type="Proteomes" id="UP000267164"/>
    </source>
</evidence>
<dbReference type="GO" id="GO:0043856">
    <property type="term" value="F:anti-sigma factor antagonist activity"/>
    <property type="evidence" value="ECO:0007669"/>
    <property type="project" value="InterPro"/>
</dbReference>
<evidence type="ECO:0000256" key="2">
    <source>
        <dbReference type="RuleBase" id="RU003749"/>
    </source>
</evidence>
<reference evidence="4 5" key="1">
    <citation type="submission" date="2018-09" db="EMBL/GenBank/DDBJ databases">
        <title>Nocardia yunnanensis sp. nov., an actinomycete isolated from a soil sample.</title>
        <authorList>
            <person name="Zhang J."/>
        </authorList>
    </citation>
    <scope>NUCLEOTIDE SEQUENCE [LARGE SCALE GENOMIC DNA]</scope>
    <source>
        <strain evidence="4 5">CFHS0054</strain>
    </source>
</reference>
<dbReference type="PROSITE" id="PS50801">
    <property type="entry name" value="STAS"/>
    <property type="match status" value="1"/>
</dbReference>
<dbReference type="EMBL" id="CP032568">
    <property type="protein sequence ID" value="AYF77703.1"/>
    <property type="molecule type" value="Genomic_DNA"/>
</dbReference>
<dbReference type="InterPro" id="IPR002645">
    <property type="entry name" value="STAS_dom"/>
</dbReference>
<gene>
    <name evidence="4" type="ORF">D7D52_32190</name>
</gene>
<dbReference type="InterPro" id="IPR036513">
    <property type="entry name" value="STAS_dom_sf"/>
</dbReference>
<comment type="similarity">
    <text evidence="1 2">Belongs to the anti-sigma-factor antagonist family.</text>
</comment>
<dbReference type="OrthoDB" id="4484870at2"/>
<proteinExistence type="inferred from homology"/>
<dbReference type="Gene3D" id="3.30.750.24">
    <property type="entry name" value="STAS domain"/>
    <property type="match status" value="1"/>
</dbReference>
<keyword evidence="5" id="KW-1185">Reference proteome</keyword>
<evidence type="ECO:0000256" key="1">
    <source>
        <dbReference type="ARBA" id="ARBA00009013"/>
    </source>
</evidence>
<dbReference type="InterPro" id="IPR003658">
    <property type="entry name" value="Anti-sigma_ant"/>
</dbReference>
<sequence length="125" mass="12900">MDRGVRVSENGFSAPLLRVSRERVGEIEVLSAAGEIDITSAAQLREALDEVTATGSTVVIDLSEIEFIGSVGLTTLLVASNAAPPGRVRVVASTQVRRPVEVTGLSDVLALFDTLEAALAAGAAP</sequence>
<evidence type="ECO:0000259" key="3">
    <source>
        <dbReference type="PROSITE" id="PS50801"/>
    </source>
</evidence>
<dbReference type="PANTHER" id="PTHR33495">
    <property type="entry name" value="ANTI-SIGMA FACTOR ANTAGONIST TM_1081-RELATED-RELATED"/>
    <property type="match status" value="1"/>
</dbReference>
<dbReference type="Proteomes" id="UP000267164">
    <property type="component" value="Chromosome"/>
</dbReference>
<dbReference type="KEGG" id="nyu:D7D52_32190"/>
<name>A0A386ZKA1_9NOCA</name>
<protein>
    <recommendedName>
        <fullName evidence="2">Anti-sigma factor antagonist</fullName>
    </recommendedName>
</protein>